<keyword evidence="4" id="KW-0804">Transcription</keyword>
<dbReference type="CDD" id="cd10017">
    <property type="entry name" value="B3_DNA"/>
    <property type="match status" value="2"/>
</dbReference>
<dbReference type="GO" id="GO:0005634">
    <property type="term" value="C:nucleus"/>
    <property type="evidence" value="ECO:0007669"/>
    <property type="project" value="UniProtKB-SubCell"/>
</dbReference>
<evidence type="ECO:0000256" key="1">
    <source>
        <dbReference type="ARBA" id="ARBA00004123"/>
    </source>
</evidence>
<dbReference type="PANTHER" id="PTHR31920:SF37">
    <property type="entry name" value="B3 DOMAIN-CONTAINING TRANSCRIPTION FACTOR VRN1"/>
    <property type="match status" value="1"/>
</dbReference>
<feature type="domain" description="TF-B3" evidence="6">
    <location>
        <begin position="20"/>
        <end position="113"/>
    </location>
</feature>
<dbReference type="Proteomes" id="UP000655225">
    <property type="component" value="Unassembled WGS sequence"/>
</dbReference>
<dbReference type="PROSITE" id="PS50863">
    <property type="entry name" value="B3"/>
    <property type="match status" value="2"/>
</dbReference>
<name>A0A835DM52_TETSI</name>
<dbReference type="Gene3D" id="2.40.330.10">
    <property type="entry name" value="DNA-binding pseudobarrel domain"/>
    <property type="match status" value="2"/>
</dbReference>
<dbReference type="OrthoDB" id="623918at2759"/>
<feature type="domain" description="TF-B3" evidence="6">
    <location>
        <begin position="272"/>
        <end position="365"/>
    </location>
</feature>
<evidence type="ECO:0000256" key="4">
    <source>
        <dbReference type="ARBA" id="ARBA00023163"/>
    </source>
</evidence>
<organism evidence="7 8">
    <name type="scientific">Tetracentron sinense</name>
    <name type="common">Spur-leaf</name>
    <dbReference type="NCBI Taxonomy" id="13715"/>
    <lineage>
        <taxon>Eukaryota</taxon>
        <taxon>Viridiplantae</taxon>
        <taxon>Streptophyta</taxon>
        <taxon>Embryophyta</taxon>
        <taxon>Tracheophyta</taxon>
        <taxon>Spermatophyta</taxon>
        <taxon>Magnoliopsida</taxon>
        <taxon>Trochodendrales</taxon>
        <taxon>Trochodendraceae</taxon>
        <taxon>Tetracentron</taxon>
    </lineage>
</organism>
<comment type="subcellular location">
    <subcellularLocation>
        <location evidence="1">Nucleus</location>
    </subcellularLocation>
</comment>
<evidence type="ECO:0000259" key="6">
    <source>
        <dbReference type="PROSITE" id="PS50863"/>
    </source>
</evidence>
<evidence type="ECO:0000256" key="5">
    <source>
        <dbReference type="ARBA" id="ARBA00023242"/>
    </source>
</evidence>
<gene>
    <name evidence="7" type="ORF">HHK36_010007</name>
</gene>
<proteinExistence type="predicted"/>
<dbReference type="PANTHER" id="PTHR31920">
    <property type="entry name" value="B3 DOMAIN-CONTAINING"/>
    <property type="match status" value="1"/>
</dbReference>
<comment type="caution">
    <text evidence="7">The sequence shown here is derived from an EMBL/GenBank/DDBJ whole genome shotgun (WGS) entry which is preliminary data.</text>
</comment>
<dbReference type="Pfam" id="PF02362">
    <property type="entry name" value="B3"/>
    <property type="match status" value="2"/>
</dbReference>
<dbReference type="SUPFAM" id="SSF101936">
    <property type="entry name" value="DNA-binding pseudobarrel domain"/>
    <property type="match status" value="2"/>
</dbReference>
<sequence length="365" mass="42676">MPRCCRRREEGSDRPAMRSHFFKIIHSAIIRDRQLGIPRKFVKKSGNTLSDVAFLKVPSGTIWRVGLRKADGEVWFQNGWQEFVEYHSIRDGHFLVFRYDGNSHFHVLIFDMSASEIEYPFDTKKFEEPKKEISEEDFVETLDASPRCQTRRDGAPLPCLHSCMVKRTESTYETRNTYNLRALVPPFRCKGVQFSERQPTQSEKDEVEPHCSVPRSTRGHDFYVKQESQSLSSAKSFVHSKGFVTRRRPVTTHEIDRALQTARAFKSENPFCMIIMRRSYVNPKFSLNMPLSFAKRYFKGLQNVILRVLDGRTWPVWCNYGKCNAKISRGWKGFVRDNYLEEGDVCVFELTKRKDVVLKVTIFRV</sequence>
<protein>
    <recommendedName>
        <fullName evidence="6">TF-B3 domain-containing protein</fullName>
    </recommendedName>
</protein>
<evidence type="ECO:0000313" key="8">
    <source>
        <dbReference type="Proteomes" id="UP000655225"/>
    </source>
</evidence>
<accession>A0A835DM52</accession>
<reference evidence="7 8" key="1">
    <citation type="submission" date="2020-04" db="EMBL/GenBank/DDBJ databases">
        <title>Plant Genome Project.</title>
        <authorList>
            <person name="Zhang R.-G."/>
        </authorList>
    </citation>
    <scope>NUCLEOTIDE SEQUENCE [LARGE SCALE GENOMIC DNA]</scope>
    <source>
        <strain evidence="7">YNK0</strain>
        <tissue evidence="7">Leaf</tissue>
    </source>
</reference>
<keyword evidence="5" id="KW-0539">Nucleus</keyword>
<evidence type="ECO:0000313" key="7">
    <source>
        <dbReference type="EMBL" id="KAF8405109.1"/>
    </source>
</evidence>
<dbReference type="AlphaFoldDB" id="A0A835DM52"/>
<keyword evidence="3" id="KW-0238">DNA-binding</keyword>
<evidence type="ECO:0000256" key="3">
    <source>
        <dbReference type="ARBA" id="ARBA00023125"/>
    </source>
</evidence>
<keyword evidence="2" id="KW-0805">Transcription regulation</keyword>
<dbReference type="EMBL" id="JABCRI010000006">
    <property type="protein sequence ID" value="KAF8405109.1"/>
    <property type="molecule type" value="Genomic_DNA"/>
</dbReference>
<evidence type="ECO:0000256" key="2">
    <source>
        <dbReference type="ARBA" id="ARBA00023015"/>
    </source>
</evidence>
<dbReference type="OMA" id="YRIMTED"/>
<dbReference type="InterPro" id="IPR050655">
    <property type="entry name" value="Plant_B3_domain"/>
</dbReference>
<keyword evidence="8" id="KW-1185">Reference proteome</keyword>
<dbReference type="SMART" id="SM01019">
    <property type="entry name" value="B3"/>
    <property type="match status" value="2"/>
</dbReference>
<dbReference type="InterPro" id="IPR015300">
    <property type="entry name" value="DNA-bd_pseudobarrel_sf"/>
</dbReference>
<dbReference type="InterPro" id="IPR003340">
    <property type="entry name" value="B3_DNA-bd"/>
</dbReference>
<dbReference type="GO" id="GO:0003677">
    <property type="term" value="F:DNA binding"/>
    <property type="evidence" value="ECO:0007669"/>
    <property type="project" value="UniProtKB-KW"/>
</dbReference>